<organism evidence="2 3">
    <name type="scientific">Sphaeroforma arctica JP610</name>
    <dbReference type="NCBI Taxonomy" id="667725"/>
    <lineage>
        <taxon>Eukaryota</taxon>
        <taxon>Ichthyosporea</taxon>
        <taxon>Ichthyophonida</taxon>
        <taxon>Sphaeroforma</taxon>
    </lineage>
</organism>
<feature type="compositionally biased region" description="Low complexity" evidence="1">
    <location>
        <begin position="1"/>
        <end position="18"/>
    </location>
</feature>
<keyword evidence="3" id="KW-1185">Reference proteome</keyword>
<gene>
    <name evidence="2" type="ORF">SARC_15757</name>
</gene>
<dbReference type="Proteomes" id="UP000054560">
    <property type="component" value="Unassembled WGS sequence"/>
</dbReference>
<dbReference type="GeneID" id="25916261"/>
<dbReference type="EMBL" id="KQ248264">
    <property type="protein sequence ID" value="KNC71703.1"/>
    <property type="molecule type" value="Genomic_DNA"/>
</dbReference>
<sequence>ATGSLSGESTPTSTGSGSKPRGNTSSGNSMKETKIDIIAEKPALGADPGAPDNVELNDEDGHMTKGKRSI</sequence>
<evidence type="ECO:0000313" key="3">
    <source>
        <dbReference type="Proteomes" id="UP000054560"/>
    </source>
</evidence>
<accession>A0A0L0F6C2</accession>
<feature type="region of interest" description="Disordered" evidence="1">
    <location>
        <begin position="1"/>
        <end position="70"/>
    </location>
</feature>
<evidence type="ECO:0000256" key="1">
    <source>
        <dbReference type="SAM" id="MobiDB-lite"/>
    </source>
</evidence>
<dbReference type="RefSeq" id="XP_014145605.1">
    <property type="nucleotide sequence ID" value="XM_014290130.1"/>
</dbReference>
<feature type="compositionally biased region" description="Polar residues" evidence="1">
    <location>
        <begin position="21"/>
        <end position="30"/>
    </location>
</feature>
<reference evidence="2 3" key="1">
    <citation type="submission" date="2011-02" db="EMBL/GenBank/DDBJ databases">
        <title>The Genome Sequence of Sphaeroforma arctica JP610.</title>
        <authorList>
            <consortium name="The Broad Institute Genome Sequencing Platform"/>
            <person name="Russ C."/>
            <person name="Cuomo C."/>
            <person name="Young S.K."/>
            <person name="Zeng Q."/>
            <person name="Gargeya S."/>
            <person name="Alvarado L."/>
            <person name="Berlin A."/>
            <person name="Chapman S.B."/>
            <person name="Chen Z."/>
            <person name="Freedman E."/>
            <person name="Gellesch M."/>
            <person name="Goldberg J."/>
            <person name="Griggs A."/>
            <person name="Gujja S."/>
            <person name="Heilman E."/>
            <person name="Heiman D."/>
            <person name="Howarth C."/>
            <person name="Mehta T."/>
            <person name="Neiman D."/>
            <person name="Pearson M."/>
            <person name="Roberts A."/>
            <person name="Saif S."/>
            <person name="Shea T."/>
            <person name="Shenoy N."/>
            <person name="Sisk P."/>
            <person name="Stolte C."/>
            <person name="Sykes S."/>
            <person name="White J."/>
            <person name="Yandava C."/>
            <person name="Burger G."/>
            <person name="Gray M.W."/>
            <person name="Holland P.W.H."/>
            <person name="King N."/>
            <person name="Lang F.B.F."/>
            <person name="Roger A.J."/>
            <person name="Ruiz-Trillo I."/>
            <person name="Haas B."/>
            <person name="Nusbaum C."/>
            <person name="Birren B."/>
        </authorList>
    </citation>
    <scope>NUCLEOTIDE SEQUENCE [LARGE SCALE GENOMIC DNA]</scope>
    <source>
        <strain evidence="2 3">JP610</strain>
    </source>
</reference>
<protein>
    <submittedName>
        <fullName evidence="2">Uncharacterized protein</fullName>
    </submittedName>
</protein>
<feature type="non-terminal residue" evidence="2">
    <location>
        <position position="1"/>
    </location>
</feature>
<proteinExistence type="predicted"/>
<evidence type="ECO:0000313" key="2">
    <source>
        <dbReference type="EMBL" id="KNC71703.1"/>
    </source>
</evidence>
<dbReference type="AlphaFoldDB" id="A0A0L0F6C2"/>
<name>A0A0L0F6C2_9EUKA</name>